<feature type="compositionally biased region" description="Basic and acidic residues" evidence="1">
    <location>
        <begin position="44"/>
        <end position="63"/>
    </location>
</feature>
<reference evidence="2 3" key="1">
    <citation type="submission" date="2017-06" db="EMBL/GenBank/DDBJ databases">
        <title>A platform for efficient transgenesis in Macrostomum lignano, a flatworm model organism for stem cell research.</title>
        <authorList>
            <person name="Berezikov E."/>
        </authorList>
    </citation>
    <scope>NUCLEOTIDE SEQUENCE [LARGE SCALE GENOMIC DNA]</scope>
    <source>
        <strain evidence="2">DV1</strain>
        <tissue evidence="2">Whole organism</tissue>
    </source>
</reference>
<dbReference type="EMBL" id="NIVC01002206">
    <property type="protein sequence ID" value="PAA59977.1"/>
    <property type="molecule type" value="Genomic_DNA"/>
</dbReference>
<evidence type="ECO:0000256" key="1">
    <source>
        <dbReference type="SAM" id="MobiDB-lite"/>
    </source>
</evidence>
<gene>
    <name evidence="2" type="ORF">BOX15_Mlig005583g1</name>
</gene>
<dbReference type="AlphaFoldDB" id="A0A267EGG0"/>
<accession>A0A267EGG0</accession>
<protein>
    <submittedName>
        <fullName evidence="2">Uncharacterized protein</fullName>
    </submittedName>
</protein>
<evidence type="ECO:0000313" key="3">
    <source>
        <dbReference type="Proteomes" id="UP000215902"/>
    </source>
</evidence>
<proteinExistence type="predicted"/>
<evidence type="ECO:0000313" key="2">
    <source>
        <dbReference type="EMBL" id="PAA59977.1"/>
    </source>
</evidence>
<dbReference type="Proteomes" id="UP000215902">
    <property type="component" value="Unassembled WGS sequence"/>
</dbReference>
<keyword evidence="3" id="KW-1185">Reference proteome</keyword>
<organism evidence="2 3">
    <name type="scientific">Macrostomum lignano</name>
    <dbReference type="NCBI Taxonomy" id="282301"/>
    <lineage>
        <taxon>Eukaryota</taxon>
        <taxon>Metazoa</taxon>
        <taxon>Spiralia</taxon>
        <taxon>Lophotrochozoa</taxon>
        <taxon>Platyhelminthes</taxon>
        <taxon>Rhabditophora</taxon>
        <taxon>Macrostomorpha</taxon>
        <taxon>Macrostomida</taxon>
        <taxon>Macrostomidae</taxon>
        <taxon>Macrostomum</taxon>
    </lineage>
</organism>
<feature type="region of interest" description="Disordered" evidence="1">
    <location>
        <begin position="1"/>
        <end position="86"/>
    </location>
</feature>
<sequence>MSSAYNYKASAVQLPSYSSADRLPSARNGAGPGKPTNDGAGSAIDRRQAPAGPRRREFEEKQLTDSAAVEISSQQKQQKKKSQEQKRIAAEVKMTIDDLELL</sequence>
<comment type="caution">
    <text evidence="2">The sequence shown here is derived from an EMBL/GenBank/DDBJ whole genome shotgun (WGS) entry which is preliminary data.</text>
</comment>
<name>A0A267EGG0_9PLAT</name>